<keyword evidence="9" id="KW-0862">Zinc</keyword>
<reference evidence="11 12" key="1">
    <citation type="journal article" date="2016" name="Environ. Microbiol.">
        <title>Genomic resolution of a cold subsurface aquifer community provides metabolic insights for novel microbes adapted to high CO concentrations.</title>
        <authorList>
            <person name="Probst A.J."/>
            <person name="Castelle C.J."/>
            <person name="Singh A."/>
            <person name="Brown C.T."/>
            <person name="Anantharaman K."/>
            <person name="Sharon I."/>
            <person name="Hug L.A."/>
            <person name="Burstein D."/>
            <person name="Emerson J.B."/>
            <person name="Thomas B.C."/>
            <person name="Banfield J.F."/>
        </authorList>
    </citation>
    <scope>NUCLEOTIDE SEQUENCE [LARGE SCALE GENOMIC DNA]</scope>
    <source>
        <strain evidence="11">CG1_02_38_13</strain>
    </source>
</reference>
<dbReference type="InterPro" id="IPR018165">
    <property type="entry name" value="Ala-tRNA-synth_IIc_core"/>
</dbReference>
<accession>A0A1J4U3W9</accession>
<dbReference type="PROSITE" id="PS50860">
    <property type="entry name" value="AA_TRNA_LIGASE_II_ALA"/>
    <property type="match status" value="1"/>
</dbReference>
<evidence type="ECO:0000256" key="6">
    <source>
        <dbReference type="ARBA" id="ARBA00022884"/>
    </source>
</evidence>
<feature type="domain" description="Alanyl-transfer RNA synthetases family profile" evidence="10">
    <location>
        <begin position="1"/>
        <end position="591"/>
    </location>
</feature>
<dbReference type="PANTHER" id="PTHR11777">
    <property type="entry name" value="ALANYL-TRNA SYNTHETASE"/>
    <property type="match status" value="1"/>
</dbReference>
<comment type="function">
    <text evidence="9">Catalyzes the attachment of alanine to tRNA(Ala) in a two-step reaction: alanine is first activated by ATP to form Ala-AMP and then transferred to the acceptor end of tRNA(Ala). Also edits incorrectly charged Ser-tRNA(Ala) and Gly-tRNA(Ala) via its editing domain.</text>
</comment>
<keyword evidence="2 9" id="KW-0820">tRNA-binding</keyword>
<evidence type="ECO:0000256" key="7">
    <source>
        <dbReference type="ARBA" id="ARBA00022917"/>
    </source>
</evidence>
<dbReference type="Proteomes" id="UP000182465">
    <property type="component" value="Unassembled WGS sequence"/>
</dbReference>
<dbReference type="GO" id="GO:0006419">
    <property type="term" value="P:alanyl-tRNA aminoacylation"/>
    <property type="evidence" value="ECO:0007669"/>
    <property type="project" value="UniProtKB-UniRule"/>
</dbReference>
<keyword evidence="7 9" id="KW-0648">Protein biosynthesis</keyword>
<dbReference type="NCBIfam" id="NF002436">
    <property type="entry name" value="PRK01584.1"/>
    <property type="match status" value="1"/>
</dbReference>
<evidence type="ECO:0000256" key="1">
    <source>
        <dbReference type="ARBA" id="ARBA00008226"/>
    </source>
</evidence>
<feature type="binding site" evidence="9">
    <location>
        <position position="459"/>
    </location>
    <ligand>
        <name>Zn(2+)</name>
        <dbReference type="ChEBI" id="CHEBI:29105"/>
    </ligand>
</feature>
<dbReference type="GO" id="GO:0005524">
    <property type="term" value="F:ATP binding"/>
    <property type="evidence" value="ECO:0007669"/>
    <property type="project" value="UniProtKB-UniRule"/>
</dbReference>
<organism evidence="11 12">
    <name type="scientific">Candidatus Kuenenbacteria bacterium CG1_02_38_13</name>
    <dbReference type="NCBI Taxonomy" id="1805235"/>
    <lineage>
        <taxon>Bacteria</taxon>
        <taxon>Candidatus Kueneniibacteriota</taxon>
    </lineage>
</organism>
<keyword evidence="4 9" id="KW-0547">Nucleotide-binding</keyword>
<keyword evidence="9" id="KW-0963">Cytoplasm</keyword>
<dbReference type="InterPro" id="IPR018163">
    <property type="entry name" value="Thr/Ala-tRNA-synth_IIc_edit"/>
</dbReference>
<evidence type="ECO:0000256" key="9">
    <source>
        <dbReference type="HAMAP-Rule" id="MF_00036"/>
    </source>
</evidence>
<keyword evidence="8 9" id="KW-0030">Aminoacyl-tRNA synthetase</keyword>
<comment type="domain">
    <text evidence="9">Consists of three domains; the N-terminal catalytic domain, the editing domain and the C-terminal C-Ala domain. The editing domain removes incorrectly charged amino acids, while the C-Ala domain, along with tRNA(Ala), serves as a bridge to cooperatively bring together the editing and aminoacylation centers thus stimulating deacylation of misacylated tRNAs.</text>
</comment>
<evidence type="ECO:0000256" key="5">
    <source>
        <dbReference type="ARBA" id="ARBA00022840"/>
    </source>
</evidence>
<comment type="cofactor">
    <cofactor evidence="9">
        <name>Zn(2+)</name>
        <dbReference type="ChEBI" id="CHEBI:29105"/>
    </cofactor>
    <text evidence="9">Binds 1 zinc ion per subunit.</text>
</comment>
<dbReference type="GO" id="GO:0005829">
    <property type="term" value="C:cytosol"/>
    <property type="evidence" value="ECO:0007669"/>
    <property type="project" value="TreeGrafter"/>
</dbReference>
<dbReference type="EC" id="6.1.1.7" evidence="9"/>
<feature type="binding site" evidence="9">
    <location>
        <position position="557"/>
    </location>
    <ligand>
        <name>Zn(2+)</name>
        <dbReference type="ChEBI" id="CHEBI:29105"/>
    </ligand>
</feature>
<dbReference type="Gene3D" id="3.30.54.20">
    <property type="match status" value="1"/>
</dbReference>
<dbReference type="Pfam" id="PF01411">
    <property type="entry name" value="tRNA-synt_2c"/>
    <property type="match status" value="1"/>
</dbReference>
<keyword evidence="9" id="KW-0479">Metal-binding</keyword>
<dbReference type="AlphaFoldDB" id="A0A1J4U3W9"/>
<dbReference type="NCBIfam" id="TIGR00344">
    <property type="entry name" value="alaS"/>
    <property type="match status" value="1"/>
</dbReference>
<dbReference type="InterPro" id="IPR050058">
    <property type="entry name" value="Ala-tRNA_ligase"/>
</dbReference>
<dbReference type="InterPro" id="IPR018164">
    <property type="entry name" value="Ala-tRNA-synth_IIc_N"/>
</dbReference>
<dbReference type="EMBL" id="MNVB01000035">
    <property type="protein sequence ID" value="OIO17294.1"/>
    <property type="molecule type" value="Genomic_DNA"/>
</dbReference>
<evidence type="ECO:0000313" key="12">
    <source>
        <dbReference type="Proteomes" id="UP000182465"/>
    </source>
</evidence>
<dbReference type="GO" id="GO:0002161">
    <property type="term" value="F:aminoacyl-tRNA deacylase activity"/>
    <property type="evidence" value="ECO:0007669"/>
    <property type="project" value="TreeGrafter"/>
</dbReference>
<protein>
    <recommendedName>
        <fullName evidence="9">Alanine--tRNA ligase</fullName>
        <ecNumber evidence="9">6.1.1.7</ecNumber>
    </recommendedName>
    <alternativeName>
        <fullName evidence="9">Alanyl-tRNA synthetase</fullName>
        <shortName evidence="9">AlaRS</shortName>
    </alternativeName>
</protein>
<sequence>MTSKELRQKYIEFFKSKGHTQIPSASLIPENDPSVLFTTAGMHPLVPFLSGEKHPGGKRLVNVQKCVRTGDIDGVGNQWHLSFFEMLGNWSLGDYGRREALKWSFEFLTAVQYLGIGREKIAVSVFAGDDDAPFDEESYNIWLELGMPEERIYRYSKKENWWGPAGETGPCGPDSEMFYITDKEPCGKNCQPRCDCGKYVEIWNDVFMEYNKVNDGEYEPLSQKNIDTGMGLERMIAVLNGFNDDYQELLKPVVAKIEELSRKKYGKNYEVTRSMRVIADHIRAATFIMGDDSGVAPSNVDQGYVVRKLMRRAIRHGRLIGINQRFASVVARVVIQTMENVYVELNRNGMKVLSLIDEEEEKFLRTLQQGLKIFCKQVKKIDNKKISGKLAFDLFQTYGFPFEVISELAGEQSFSVDEDEFQKEFEKHQKLSRSASVGKFKGGLGDHSSKTIEYHTATHLLHRALRDVLGEHVEQRGSNITRERLRFDFSHGAKLADDEIRKVEEIVNQKIKDRLDVKQKEMSVEEAEKQDAIGIFRDKYGKRVKIYSIGNYSKEICGGPHVNNTSELGYFKIIKEESCSAGVRRIKAVLQ</sequence>
<dbReference type="InterPro" id="IPR012947">
    <property type="entry name" value="tRNA_SAD"/>
</dbReference>
<comment type="catalytic activity">
    <reaction evidence="9">
        <text>tRNA(Ala) + L-alanine + ATP = L-alanyl-tRNA(Ala) + AMP + diphosphate</text>
        <dbReference type="Rhea" id="RHEA:12540"/>
        <dbReference type="Rhea" id="RHEA-COMP:9657"/>
        <dbReference type="Rhea" id="RHEA-COMP:9923"/>
        <dbReference type="ChEBI" id="CHEBI:30616"/>
        <dbReference type="ChEBI" id="CHEBI:33019"/>
        <dbReference type="ChEBI" id="CHEBI:57972"/>
        <dbReference type="ChEBI" id="CHEBI:78442"/>
        <dbReference type="ChEBI" id="CHEBI:78497"/>
        <dbReference type="ChEBI" id="CHEBI:456215"/>
        <dbReference type="EC" id="6.1.1.7"/>
    </reaction>
</comment>
<evidence type="ECO:0000259" key="10">
    <source>
        <dbReference type="PROSITE" id="PS50860"/>
    </source>
</evidence>
<evidence type="ECO:0000313" key="11">
    <source>
        <dbReference type="EMBL" id="OIO17294.1"/>
    </source>
</evidence>
<dbReference type="InterPro" id="IPR023033">
    <property type="entry name" value="Ala_tRNA_ligase_euk/bac"/>
</dbReference>
<dbReference type="SUPFAM" id="SSF101353">
    <property type="entry name" value="Putative anticodon-binding domain of alanyl-tRNA synthetase (AlaRS)"/>
    <property type="match status" value="1"/>
</dbReference>
<dbReference type="Gene3D" id="3.30.980.10">
    <property type="entry name" value="Threonyl-trna Synthetase, Chain A, domain 2"/>
    <property type="match status" value="1"/>
</dbReference>
<keyword evidence="5 9" id="KW-0067">ATP-binding</keyword>
<comment type="similarity">
    <text evidence="1 9">Belongs to the class-II aminoacyl-tRNA synthetase family.</text>
</comment>
<dbReference type="PRINTS" id="PR00980">
    <property type="entry name" value="TRNASYNTHALA"/>
</dbReference>
<dbReference type="Gene3D" id="3.30.930.10">
    <property type="entry name" value="Bira Bifunctional Protein, Domain 2"/>
    <property type="match status" value="1"/>
</dbReference>
<dbReference type="Pfam" id="PF07973">
    <property type="entry name" value="tRNA_SAD"/>
    <property type="match status" value="1"/>
</dbReference>
<name>A0A1J4U3W9_9BACT</name>
<feature type="binding site" evidence="9">
    <location>
        <position position="561"/>
    </location>
    <ligand>
        <name>Zn(2+)</name>
        <dbReference type="ChEBI" id="CHEBI:29105"/>
    </ligand>
</feature>
<dbReference type="InterPro" id="IPR018162">
    <property type="entry name" value="Ala-tRNA-ligase_IIc_anticod-bd"/>
</dbReference>
<dbReference type="GO" id="GO:0008270">
    <property type="term" value="F:zinc ion binding"/>
    <property type="evidence" value="ECO:0007669"/>
    <property type="project" value="UniProtKB-UniRule"/>
</dbReference>
<evidence type="ECO:0000256" key="8">
    <source>
        <dbReference type="ARBA" id="ARBA00023146"/>
    </source>
</evidence>
<dbReference type="PANTHER" id="PTHR11777:SF9">
    <property type="entry name" value="ALANINE--TRNA LIGASE, CYTOPLASMIC"/>
    <property type="match status" value="1"/>
</dbReference>
<dbReference type="SUPFAM" id="SSF55681">
    <property type="entry name" value="Class II aaRS and biotin synthetases"/>
    <property type="match status" value="1"/>
</dbReference>
<dbReference type="GO" id="GO:0000049">
    <property type="term" value="F:tRNA binding"/>
    <property type="evidence" value="ECO:0007669"/>
    <property type="project" value="UniProtKB-KW"/>
</dbReference>
<keyword evidence="3 9" id="KW-0436">Ligase</keyword>
<keyword evidence="6 9" id="KW-0694">RNA-binding</keyword>
<dbReference type="FunFam" id="3.30.980.10:FF:000004">
    <property type="entry name" value="Alanine--tRNA ligase, cytoplasmic"/>
    <property type="match status" value="1"/>
</dbReference>
<dbReference type="InterPro" id="IPR045864">
    <property type="entry name" value="aa-tRNA-synth_II/BPL/LPL"/>
</dbReference>
<evidence type="ECO:0000256" key="2">
    <source>
        <dbReference type="ARBA" id="ARBA00022555"/>
    </source>
</evidence>
<dbReference type="InterPro" id="IPR002318">
    <property type="entry name" value="Ala-tRNA-lgiase_IIc"/>
</dbReference>
<dbReference type="GO" id="GO:0004813">
    <property type="term" value="F:alanine-tRNA ligase activity"/>
    <property type="evidence" value="ECO:0007669"/>
    <property type="project" value="UniProtKB-UniRule"/>
</dbReference>
<proteinExistence type="inferred from homology"/>
<dbReference type="HAMAP" id="MF_00036_B">
    <property type="entry name" value="Ala_tRNA_synth_B"/>
    <property type="match status" value="1"/>
</dbReference>
<dbReference type="SUPFAM" id="SSF55186">
    <property type="entry name" value="ThrRS/AlaRS common domain"/>
    <property type="match status" value="1"/>
</dbReference>
<evidence type="ECO:0000256" key="4">
    <source>
        <dbReference type="ARBA" id="ARBA00022741"/>
    </source>
</evidence>
<evidence type="ECO:0000256" key="3">
    <source>
        <dbReference type="ARBA" id="ARBA00022598"/>
    </source>
</evidence>
<dbReference type="CDD" id="cd00673">
    <property type="entry name" value="AlaRS_core"/>
    <property type="match status" value="1"/>
</dbReference>
<dbReference type="SMART" id="SM00863">
    <property type="entry name" value="tRNA_SAD"/>
    <property type="match status" value="1"/>
</dbReference>
<comment type="subcellular location">
    <subcellularLocation>
        <location evidence="9">Cytoplasm</location>
    </subcellularLocation>
</comment>
<feature type="binding site" evidence="9">
    <location>
        <position position="455"/>
    </location>
    <ligand>
        <name>Zn(2+)</name>
        <dbReference type="ChEBI" id="CHEBI:29105"/>
    </ligand>
</feature>
<gene>
    <name evidence="9" type="primary">alaS</name>
    <name evidence="11" type="ORF">AUJ29_01715</name>
</gene>
<comment type="caution">
    <text evidence="11">The sequence shown here is derived from an EMBL/GenBank/DDBJ whole genome shotgun (WGS) entry which is preliminary data.</text>
</comment>